<name>F3G115_PSESX</name>
<dbReference type="AlphaFoldDB" id="F3G115"/>
<sequence>QLDQEKVAAFFQKYPEARKSVEREANATWPASFA</sequence>
<feature type="non-terminal residue" evidence="1">
    <location>
        <position position="1"/>
    </location>
</feature>
<dbReference type="HOGENOM" id="CLU_3378938_0_0_6"/>
<feature type="non-terminal residue" evidence="1">
    <location>
        <position position="34"/>
    </location>
</feature>
<protein>
    <submittedName>
        <fullName evidence="1">Uncharacterized protein</fullName>
    </submittedName>
</protein>
<evidence type="ECO:0000313" key="2">
    <source>
        <dbReference type="Proteomes" id="UP000004471"/>
    </source>
</evidence>
<proteinExistence type="predicted"/>
<dbReference type="Proteomes" id="UP000004471">
    <property type="component" value="Unassembled WGS sequence"/>
</dbReference>
<comment type="caution">
    <text evidence="1">The sequence shown here is derived from an EMBL/GenBank/DDBJ whole genome shotgun (WGS) entry which is preliminary data.</text>
</comment>
<gene>
    <name evidence="1" type="ORF">PSYJA_46671</name>
</gene>
<evidence type="ECO:0000313" key="1">
    <source>
        <dbReference type="EMBL" id="EGH36157.1"/>
    </source>
</evidence>
<reference evidence="1 2" key="1">
    <citation type="journal article" date="2011" name="PLoS Pathog.">
        <title>Dynamic evolution of pathogenicity revealed by sequencing and comparative genomics of 19 Pseudomonas syringae isolates.</title>
        <authorList>
            <person name="Baltrus D.A."/>
            <person name="Nishimura M.T."/>
            <person name="Romanchuk A."/>
            <person name="Chang J.H."/>
            <person name="Mukhtar M.S."/>
            <person name="Cherkis K."/>
            <person name="Roach J."/>
            <person name="Grant S.R."/>
            <person name="Jones C.D."/>
            <person name="Dangl J.L."/>
        </authorList>
    </citation>
    <scope>NUCLEOTIDE SEQUENCE [LARGE SCALE GENOMIC DNA]</scope>
    <source>
        <strain evidence="2">M301072PT</strain>
    </source>
</reference>
<accession>F3G115</accession>
<dbReference type="EMBL" id="AEAH01004503">
    <property type="protein sequence ID" value="EGH36157.1"/>
    <property type="molecule type" value="Genomic_DNA"/>
</dbReference>
<organism evidence="1 2">
    <name type="scientific">Pseudomonas syringae pv. japonica str. M301072</name>
    <dbReference type="NCBI Taxonomy" id="629262"/>
    <lineage>
        <taxon>Bacteria</taxon>
        <taxon>Pseudomonadati</taxon>
        <taxon>Pseudomonadota</taxon>
        <taxon>Gammaproteobacteria</taxon>
        <taxon>Pseudomonadales</taxon>
        <taxon>Pseudomonadaceae</taxon>
        <taxon>Pseudomonas</taxon>
        <taxon>Pseudomonas syringae</taxon>
    </lineage>
</organism>